<sequence>MCHIIGIEPQFENVISKGYFVPMAAGQKKQEAQWTADERKAANLDQHSPDDEEDTKSSHEYLKDLEEEYQAKALLSKSKRFFKKGTQRFSSAKATNQTECHKCGKKCQFARDCWSKTLVPSYQSLFQPKLLHSSENKPKMRNTKDFEAKYNKVKAKLALFSSSASAPSSFSSKNKDNSDMSITSSNLHNLSEAEDSTLPNHNTEADKSSICSTPLLPLKKLDGAEPSYGPKTIKSILKSKSTFKTKTLKGITLNEPSPAPARGNKSSSTSKTNSAPAGKLKNVNVEDDPPLAMVMKELNELKLQISKKKSSYSRNKNTKQVPLNALQNKYKTQSKTNCKLCGQYNHLFENCYEVLFCKKCKRTNHKTCDHAEFMSSIHTSHQHTGQGGIYGEVGLNTFRNAIGAHYLPHSSEYVAPQSVDAVRKWFPTIGYGEEIIQCLRGKTGRFDQITNKDAIMLYSLANSIHIDYANIFWEDIILKLKKKQREKVVPYTRFLSQLIMHKMKEDYGTDEGSPVKKEPTLSGMSALNLNKPIFSASFIIYSESASGHDVSADFTVKADPELSTPNDSIPPQQGMDEGTKNTSYNHKSVEEFLSLPARAAAAQAKLRILDALPSLLLNVTRALDRRRLLGSVPEPFSLPVDLNIQSPKLLKLK</sequence>
<proteinExistence type="predicted"/>
<feature type="compositionally biased region" description="Low complexity" evidence="1">
    <location>
        <begin position="264"/>
        <end position="274"/>
    </location>
</feature>
<evidence type="ECO:0000256" key="1">
    <source>
        <dbReference type="SAM" id="MobiDB-lite"/>
    </source>
</evidence>
<evidence type="ECO:0000313" key="2">
    <source>
        <dbReference type="EMBL" id="GEU39320.1"/>
    </source>
</evidence>
<feature type="compositionally biased region" description="Basic and acidic residues" evidence="1">
    <location>
        <begin position="30"/>
        <end position="42"/>
    </location>
</feature>
<dbReference type="AlphaFoldDB" id="A0A6L2JRC8"/>
<feature type="region of interest" description="Disordered" evidence="1">
    <location>
        <begin position="30"/>
        <end position="58"/>
    </location>
</feature>
<name>A0A6L2JRC8_TANCI</name>
<reference evidence="2" key="1">
    <citation type="journal article" date="2019" name="Sci. Rep.">
        <title>Draft genome of Tanacetum cinerariifolium, the natural source of mosquito coil.</title>
        <authorList>
            <person name="Yamashiro T."/>
            <person name="Shiraishi A."/>
            <person name="Satake H."/>
            <person name="Nakayama K."/>
        </authorList>
    </citation>
    <scope>NUCLEOTIDE SEQUENCE</scope>
</reference>
<feature type="region of interest" description="Disordered" evidence="1">
    <location>
        <begin position="250"/>
        <end position="284"/>
    </location>
</feature>
<feature type="region of interest" description="Disordered" evidence="1">
    <location>
        <begin position="561"/>
        <end position="580"/>
    </location>
</feature>
<protein>
    <recommendedName>
        <fullName evidence="3">Retrovirus-related Pol polyprotein from transposon TNT 1-94</fullName>
    </recommendedName>
</protein>
<dbReference type="EMBL" id="BKCJ010001158">
    <property type="protein sequence ID" value="GEU39320.1"/>
    <property type="molecule type" value="Genomic_DNA"/>
</dbReference>
<accession>A0A6L2JRC8</accession>
<organism evidence="2">
    <name type="scientific">Tanacetum cinerariifolium</name>
    <name type="common">Dalmatian daisy</name>
    <name type="synonym">Chrysanthemum cinerariifolium</name>
    <dbReference type="NCBI Taxonomy" id="118510"/>
    <lineage>
        <taxon>Eukaryota</taxon>
        <taxon>Viridiplantae</taxon>
        <taxon>Streptophyta</taxon>
        <taxon>Embryophyta</taxon>
        <taxon>Tracheophyta</taxon>
        <taxon>Spermatophyta</taxon>
        <taxon>Magnoliopsida</taxon>
        <taxon>eudicotyledons</taxon>
        <taxon>Gunneridae</taxon>
        <taxon>Pentapetalae</taxon>
        <taxon>asterids</taxon>
        <taxon>campanulids</taxon>
        <taxon>Asterales</taxon>
        <taxon>Asteraceae</taxon>
        <taxon>Asteroideae</taxon>
        <taxon>Anthemideae</taxon>
        <taxon>Anthemidinae</taxon>
        <taxon>Tanacetum</taxon>
    </lineage>
</organism>
<comment type="caution">
    <text evidence="2">The sequence shown here is derived from an EMBL/GenBank/DDBJ whole genome shotgun (WGS) entry which is preliminary data.</text>
</comment>
<evidence type="ECO:0008006" key="3">
    <source>
        <dbReference type="Google" id="ProtNLM"/>
    </source>
</evidence>
<gene>
    <name evidence="2" type="ORF">Tci_011298</name>
</gene>